<evidence type="ECO:0000313" key="7">
    <source>
        <dbReference type="EMBL" id="PJC91646.1"/>
    </source>
</evidence>
<sequence>MTSTLVSAFLTYTLITAMTPGPNNILALSAANQHGLRRSSRVLAGMSAGFLLIMLLCALFTFTLISLSPALVGWLSWAGAAYVLWLAWRIATSGSNLSSTDGALPGFWTSFWLQFVNVKIILYGITALSTFVLPHTTELVWVLGVSLLLALIGTLGNLCWALAGHLLQPLFQRHGRILNLTLAALLVYCAVRMLI</sequence>
<reference evidence="7 8" key="1">
    <citation type="submission" date="2017-11" db="EMBL/GenBank/DDBJ databases">
        <title>Draft genome sequence of environmental isolate Aeromonas lusitania sp. nov. MDC 2473.</title>
        <authorList>
            <person name="Colston S.M."/>
            <person name="Navarro A."/>
            <person name="Martinez-Murcia A.J."/>
            <person name="Graf J."/>
        </authorList>
    </citation>
    <scope>NUCLEOTIDE SEQUENCE [LARGE SCALE GENOMIC DNA]</scope>
    <source>
        <strain evidence="7 8">MDC 2473</strain>
    </source>
</reference>
<dbReference type="GO" id="GO:0005886">
    <property type="term" value="C:plasma membrane"/>
    <property type="evidence" value="ECO:0007669"/>
    <property type="project" value="UniProtKB-SubCell"/>
</dbReference>
<feature type="transmembrane region" description="Helical" evidence="6">
    <location>
        <begin position="175"/>
        <end position="194"/>
    </location>
</feature>
<evidence type="ECO:0000256" key="4">
    <source>
        <dbReference type="ARBA" id="ARBA00022989"/>
    </source>
</evidence>
<dbReference type="PANTHER" id="PTHR30086">
    <property type="entry name" value="ARGININE EXPORTER PROTEIN ARGO"/>
    <property type="match status" value="1"/>
</dbReference>
<accession>A0A2M8H511</accession>
<evidence type="ECO:0000256" key="2">
    <source>
        <dbReference type="ARBA" id="ARBA00022475"/>
    </source>
</evidence>
<dbReference type="RefSeq" id="WP_100861364.1">
    <property type="nucleotide sequence ID" value="NZ_PGCP01000038.1"/>
</dbReference>
<feature type="transmembrane region" description="Helical" evidence="6">
    <location>
        <begin position="140"/>
        <end position="163"/>
    </location>
</feature>
<protein>
    <submittedName>
        <fullName evidence="7">Cysteine/O-acetylserine transporter</fullName>
    </submittedName>
</protein>
<feature type="transmembrane region" description="Helical" evidence="6">
    <location>
        <begin position="71"/>
        <end position="91"/>
    </location>
</feature>
<dbReference type="Proteomes" id="UP000232060">
    <property type="component" value="Unassembled WGS sequence"/>
</dbReference>
<keyword evidence="5 6" id="KW-0472">Membrane</keyword>
<dbReference type="InterPro" id="IPR001123">
    <property type="entry name" value="LeuE-type"/>
</dbReference>
<comment type="subcellular location">
    <subcellularLocation>
        <location evidence="1">Cell membrane</location>
        <topology evidence="1">Multi-pass membrane protein</topology>
    </subcellularLocation>
</comment>
<gene>
    <name evidence="7" type="ORF">CUC44_18660</name>
</gene>
<evidence type="ECO:0000313" key="8">
    <source>
        <dbReference type="Proteomes" id="UP000232060"/>
    </source>
</evidence>
<organism evidence="7 8">
    <name type="scientific">Aeromonas lusitana</name>
    <dbReference type="NCBI Taxonomy" id="931529"/>
    <lineage>
        <taxon>Bacteria</taxon>
        <taxon>Pseudomonadati</taxon>
        <taxon>Pseudomonadota</taxon>
        <taxon>Gammaproteobacteria</taxon>
        <taxon>Aeromonadales</taxon>
        <taxon>Aeromonadaceae</taxon>
        <taxon>Aeromonas</taxon>
    </lineage>
</organism>
<feature type="transmembrane region" description="Helical" evidence="6">
    <location>
        <begin position="111"/>
        <end position="133"/>
    </location>
</feature>
<dbReference type="Pfam" id="PF01810">
    <property type="entry name" value="LysE"/>
    <property type="match status" value="1"/>
</dbReference>
<dbReference type="EMBL" id="PGCP01000038">
    <property type="protein sequence ID" value="PJC91646.1"/>
    <property type="molecule type" value="Genomic_DNA"/>
</dbReference>
<keyword evidence="2" id="KW-1003">Cell membrane</keyword>
<feature type="transmembrane region" description="Helical" evidence="6">
    <location>
        <begin position="43"/>
        <end position="64"/>
    </location>
</feature>
<dbReference type="GO" id="GO:0015171">
    <property type="term" value="F:amino acid transmembrane transporter activity"/>
    <property type="evidence" value="ECO:0007669"/>
    <property type="project" value="TreeGrafter"/>
</dbReference>
<evidence type="ECO:0000256" key="6">
    <source>
        <dbReference type="SAM" id="Phobius"/>
    </source>
</evidence>
<name>A0A2M8H511_9GAMM</name>
<comment type="caution">
    <text evidence="7">The sequence shown here is derived from an EMBL/GenBank/DDBJ whole genome shotgun (WGS) entry which is preliminary data.</text>
</comment>
<dbReference type="NCBIfam" id="NF007653">
    <property type="entry name" value="PRK10323.1"/>
    <property type="match status" value="1"/>
</dbReference>
<evidence type="ECO:0000256" key="1">
    <source>
        <dbReference type="ARBA" id="ARBA00004651"/>
    </source>
</evidence>
<dbReference type="AlphaFoldDB" id="A0A2M8H511"/>
<evidence type="ECO:0000256" key="3">
    <source>
        <dbReference type="ARBA" id="ARBA00022692"/>
    </source>
</evidence>
<dbReference type="PANTHER" id="PTHR30086:SF20">
    <property type="entry name" value="ARGININE EXPORTER PROTEIN ARGO-RELATED"/>
    <property type="match status" value="1"/>
</dbReference>
<evidence type="ECO:0000256" key="5">
    <source>
        <dbReference type="ARBA" id="ARBA00023136"/>
    </source>
</evidence>
<dbReference type="GO" id="GO:0033228">
    <property type="term" value="P:cysteine export across plasma membrane"/>
    <property type="evidence" value="ECO:0007669"/>
    <property type="project" value="TreeGrafter"/>
</dbReference>
<keyword evidence="8" id="KW-1185">Reference proteome</keyword>
<keyword evidence="3 6" id="KW-0812">Transmembrane</keyword>
<keyword evidence="4 6" id="KW-1133">Transmembrane helix</keyword>
<dbReference type="OrthoDB" id="9804822at2"/>
<proteinExistence type="predicted"/>